<reference evidence="1" key="1">
    <citation type="submission" date="2020-04" db="EMBL/GenBank/DDBJ databases">
        <authorList>
            <person name="Broberg M."/>
        </authorList>
    </citation>
    <scope>NUCLEOTIDE SEQUENCE</scope>
</reference>
<protein>
    <submittedName>
        <fullName evidence="1">Uncharacterized protein</fullName>
    </submittedName>
</protein>
<dbReference type="Proteomes" id="UP000836387">
    <property type="component" value="Unassembled WGS sequence"/>
</dbReference>
<evidence type="ECO:0000313" key="2">
    <source>
        <dbReference type="Proteomes" id="UP000836387"/>
    </source>
</evidence>
<evidence type="ECO:0000313" key="1">
    <source>
        <dbReference type="EMBL" id="CAG9940107.1"/>
    </source>
</evidence>
<comment type="caution">
    <text evidence="1">The sequence shown here is derived from an EMBL/GenBank/DDBJ whole genome shotgun (WGS) entry which is preliminary data.</text>
</comment>
<proteinExistence type="predicted"/>
<reference evidence="1" key="2">
    <citation type="submission" date="2021-10" db="EMBL/GenBank/DDBJ databases">
        <authorList>
            <person name="Piombo E."/>
        </authorList>
    </citation>
    <scope>NUCLEOTIDE SEQUENCE</scope>
</reference>
<accession>A0ACA9TGR1</accession>
<organism evidence="1 2">
    <name type="scientific">Clonostachys rosea f. rosea IK726</name>
    <dbReference type="NCBI Taxonomy" id="1349383"/>
    <lineage>
        <taxon>Eukaryota</taxon>
        <taxon>Fungi</taxon>
        <taxon>Dikarya</taxon>
        <taxon>Ascomycota</taxon>
        <taxon>Pezizomycotina</taxon>
        <taxon>Sordariomycetes</taxon>
        <taxon>Hypocreomycetidae</taxon>
        <taxon>Hypocreales</taxon>
        <taxon>Bionectriaceae</taxon>
        <taxon>Clonostachys</taxon>
    </lineage>
</organism>
<dbReference type="EMBL" id="CADEHS020000004">
    <property type="protein sequence ID" value="CAG9940107.1"/>
    <property type="molecule type" value="Genomic_DNA"/>
</dbReference>
<keyword evidence="2" id="KW-1185">Reference proteome</keyword>
<sequence length="375" mass="39915">MKKQLNLSLAYIRIGNLDKANAYLAACSLSSIRLWTLAIYVQAYSTGNGSMLYISEAAVKDAITVKSCLPIIRQAYLECNEGGISTGPRLVMAVTDSGDQGQWLTGKYPTKGFFGSKFSSNFSANLNKGLPATISTISLYSDQTGQLEAVDEANALTAIKTAGSAAVATELLSRTDSSHLAIIGSGVQAFDQVLAICAIRDIREVTVYDLDPERAEKFIGFLKEVDGFSAETKVAQSAEAAVSEADIVCTCTTSKKPVFKGSALRPGTHVNAIGSYTPEMQEIAFDTVTRASCIFTEHVDGLWAAAGDILQPFNKGLIERSKVKGSLGDLLSDSVSGRKSQDEITLYESVGSAVLDLALAVEAYRSVANSTRPNI</sequence>
<gene>
    <name evidence="1" type="ORF">CRV2_00010437</name>
</gene>
<name>A0ACA9TGR1_BIOOC</name>